<name>G2KR10_MICAA</name>
<keyword evidence="5" id="KW-1185">Reference proteome</keyword>
<evidence type="ECO:0000313" key="5">
    <source>
        <dbReference type="Proteomes" id="UP000009286"/>
    </source>
</evidence>
<feature type="active site" description="Proton acceptor" evidence="1">
    <location>
        <position position="204"/>
    </location>
</feature>
<keyword evidence="4" id="KW-0808">Transferase</keyword>
<dbReference type="InterPro" id="IPR000653">
    <property type="entry name" value="DegT/StrS_aminotransferase"/>
</dbReference>
<protein>
    <submittedName>
        <fullName evidence="4">DegT/DnrJ/EryC1/StrS aminotransferase family protein</fullName>
    </submittedName>
</protein>
<dbReference type="InterPro" id="IPR015421">
    <property type="entry name" value="PyrdxlP-dep_Trfase_major"/>
</dbReference>
<dbReference type="SUPFAM" id="SSF53383">
    <property type="entry name" value="PLP-dependent transferases"/>
    <property type="match status" value="1"/>
</dbReference>
<proteinExistence type="inferred from homology"/>
<dbReference type="InterPro" id="IPR015424">
    <property type="entry name" value="PyrdxlP-dep_Trfase"/>
</dbReference>
<reference evidence="4 5" key="1">
    <citation type="journal article" date="2011" name="BMC Genomics">
        <title>Genomic insights into an obligate epibiotic bacterial predator: Micavibrio aeruginosavorus ARL-13.</title>
        <authorList>
            <person name="Wang Z."/>
            <person name="Kadouri D."/>
            <person name="Wu M."/>
        </authorList>
    </citation>
    <scope>NUCLEOTIDE SEQUENCE [LARGE SCALE GENOMIC DNA]</scope>
    <source>
        <strain evidence="4 5">ARL-13</strain>
    </source>
</reference>
<dbReference type="PANTHER" id="PTHR30244">
    <property type="entry name" value="TRANSAMINASE"/>
    <property type="match status" value="1"/>
</dbReference>
<keyword evidence="2 3" id="KW-0663">Pyridoxal phosphate</keyword>
<dbReference type="CDD" id="cd00616">
    <property type="entry name" value="AHBA_syn"/>
    <property type="match status" value="1"/>
</dbReference>
<feature type="modified residue" description="N6-(pyridoxal phosphate)lysine" evidence="2">
    <location>
        <position position="204"/>
    </location>
</feature>
<dbReference type="GO" id="GO:0008483">
    <property type="term" value="F:transaminase activity"/>
    <property type="evidence" value="ECO:0007669"/>
    <property type="project" value="UniProtKB-KW"/>
</dbReference>
<dbReference type="AlphaFoldDB" id="G2KR10"/>
<dbReference type="GO" id="GO:0000271">
    <property type="term" value="P:polysaccharide biosynthetic process"/>
    <property type="evidence" value="ECO:0007669"/>
    <property type="project" value="TreeGrafter"/>
</dbReference>
<sequence length="388" mass="41332">MANANLKLVKPETEIQFIDLNAQRLRITPAVDEAVVRVIHQGKYIMGPEVAQLESELAKWAGCKHVLSCANGTDALGLVLMAKGVGVGDAVFVPAFTFVATAEVVAWVGATAYFVDVLEDSFNMDPESLKKAIAAAKADGLKPAAVIPVDLFGQPANYPVINDIAAENGMWVMADSAQSFGASLNGKKVGSMGLATATSFFPAKPLGCYGDGGAVFTDSDEMIALLKSIRVHGQGSDKYDNVRIGMNGRLDTMQAAVLLEKLKIFGDELVARQKVADRYNDGLRDVIKVPELDKGATSAWAQYTLTLKPGQSRAAVMDACKAASVPTMVYYPIPLSQQQGYKHYPSVPGGVPVSEALAQSVFSLPMHPYLDTETQDYIIGVVRDAVAG</sequence>
<evidence type="ECO:0000256" key="1">
    <source>
        <dbReference type="PIRSR" id="PIRSR000390-1"/>
    </source>
</evidence>
<evidence type="ECO:0000256" key="2">
    <source>
        <dbReference type="PIRSR" id="PIRSR000390-2"/>
    </source>
</evidence>
<dbReference type="eggNOG" id="COG0399">
    <property type="taxonomic scope" value="Bacteria"/>
</dbReference>
<dbReference type="Proteomes" id="UP000009286">
    <property type="component" value="Chromosome"/>
</dbReference>
<organism evidence="4 5">
    <name type="scientific">Micavibrio aeruginosavorus (strain ARL-13)</name>
    <dbReference type="NCBI Taxonomy" id="856793"/>
    <lineage>
        <taxon>Bacteria</taxon>
        <taxon>Pseudomonadati</taxon>
        <taxon>Bdellovibrionota</taxon>
        <taxon>Bdellovibrionia</taxon>
        <taxon>Bdellovibrionales</taxon>
        <taxon>Pseudobdellovibrionaceae</taxon>
        <taxon>Micavibrio</taxon>
    </lineage>
</organism>
<gene>
    <name evidence="4" type="ordered locus">MICA_317</name>
</gene>
<comment type="similarity">
    <text evidence="3">Belongs to the DegT/DnrJ/EryC1 family.</text>
</comment>
<dbReference type="PIRSF" id="PIRSF000390">
    <property type="entry name" value="PLP_StrS"/>
    <property type="match status" value="1"/>
</dbReference>
<accession>G2KR10</accession>
<dbReference type="KEGG" id="mai:MICA_317"/>
<dbReference type="Gene3D" id="3.40.640.10">
    <property type="entry name" value="Type I PLP-dependent aspartate aminotransferase-like (Major domain)"/>
    <property type="match status" value="1"/>
</dbReference>
<evidence type="ECO:0000313" key="4">
    <source>
        <dbReference type="EMBL" id="AEP08662.1"/>
    </source>
</evidence>
<dbReference type="Gene3D" id="3.90.1150.10">
    <property type="entry name" value="Aspartate Aminotransferase, domain 1"/>
    <property type="match status" value="1"/>
</dbReference>
<dbReference type="STRING" id="856793.MICA_317"/>
<dbReference type="Pfam" id="PF01041">
    <property type="entry name" value="DegT_DnrJ_EryC1"/>
    <property type="match status" value="1"/>
</dbReference>
<dbReference type="InterPro" id="IPR015422">
    <property type="entry name" value="PyrdxlP-dep_Trfase_small"/>
</dbReference>
<dbReference type="RefSeq" id="WP_014101885.1">
    <property type="nucleotide sequence ID" value="NC_016026.1"/>
</dbReference>
<dbReference type="OrthoDB" id="9768668at2"/>
<dbReference type="EMBL" id="CP002382">
    <property type="protein sequence ID" value="AEP08662.1"/>
    <property type="molecule type" value="Genomic_DNA"/>
</dbReference>
<dbReference type="HOGENOM" id="CLU_033332_6_1_5"/>
<evidence type="ECO:0000256" key="3">
    <source>
        <dbReference type="RuleBase" id="RU004508"/>
    </source>
</evidence>
<dbReference type="GO" id="GO:0030170">
    <property type="term" value="F:pyridoxal phosphate binding"/>
    <property type="evidence" value="ECO:0007669"/>
    <property type="project" value="TreeGrafter"/>
</dbReference>
<dbReference type="PANTHER" id="PTHR30244:SF42">
    <property type="entry name" value="UDP-2-ACETAMIDO-2-DEOXY-3-OXO-D-GLUCURONATE AMINOTRANSFERASE"/>
    <property type="match status" value="1"/>
</dbReference>
<keyword evidence="4" id="KW-0032">Aminotransferase</keyword>